<comment type="caution">
    <text evidence="3">The sequence shown here is derived from an EMBL/GenBank/DDBJ whole genome shotgun (WGS) entry which is preliminary data.</text>
</comment>
<organism evidence="3 4">
    <name type="scientific">Phocaeicola massiliensis B84634 = Timone 84634 = DSM 17679 = JCM 13223</name>
    <dbReference type="NCBI Taxonomy" id="1121098"/>
    <lineage>
        <taxon>Bacteria</taxon>
        <taxon>Pseudomonadati</taxon>
        <taxon>Bacteroidota</taxon>
        <taxon>Bacteroidia</taxon>
        <taxon>Bacteroidales</taxon>
        <taxon>Bacteroidaceae</taxon>
        <taxon>Phocaeicola</taxon>
    </lineage>
</organism>
<evidence type="ECO:0000256" key="2">
    <source>
        <dbReference type="SAM" id="SignalP"/>
    </source>
</evidence>
<name>U6RK36_9BACT</name>
<dbReference type="GeneID" id="60062475"/>
<keyword evidence="1" id="KW-0812">Transmembrane</keyword>
<dbReference type="STRING" id="1121098.HMPREF1534_01539"/>
<reference evidence="3 4" key="1">
    <citation type="submission" date="2013-04" db="EMBL/GenBank/DDBJ databases">
        <title>The Genome Sequence of Bacteroides massiliensis DSM 17679.</title>
        <authorList>
            <consortium name="The Broad Institute Genomics Platform"/>
            <person name="Earl A."/>
            <person name="Ward D."/>
            <person name="Feldgarden M."/>
            <person name="Gevers D."/>
            <person name="Martens E."/>
            <person name="Fenner L."/>
            <person name="Roux V."/>
            <person name="Mallet M.N."/>
            <person name="Raoult D."/>
            <person name="Walker B."/>
            <person name="Young S."/>
            <person name="Zeng Q."/>
            <person name="Gargeya S."/>
            <person name="Fitzgerald M."/>
            <person name="Haas B."/>
            <person name="Abouelleil A."/>
            <person name="Allen A.W."/>
            <person name="Alvarado L."/>
            <person name="Arachchi H.M."/>
            <person name="Berlin A.M."/>
            <person name="Chapman S.B."/>
            <person name="Gainer-Dewar J."/>
            <person name="Goldberg J."/>
            <person name="Griggs A."/>
            <person name="Gujja S."/>
            <person name="Hansen M."/>
            <person name="Howarth C."/>
            <person name="Imamovic A."/>
            <person name="Ireland A."/>
            <person name="Larimer J."/>
            <person name="McCowan C."/>
            <person name="Murphy C."/>
            <person name="Pearson M."/>
            <person name="Poon T.W."/>
            <person name="Priest M."/>
            <person name="Roberts A."/>
            <person name="Saif S."/>
            <person name="Shea T."/>
            <person name="Sisk P."/>
            <person name="Sykes S."/>
            <person name="Wortman J."/>
            <person name="Nusbaum C."/>
            <person name="Birren B."/>
        </authorList>
    </citation>
    <scope>NUCLEOTIDE SEQUENCE [LARGE SCALE GENOMIC DNA]</scope>
    <source>
        <strain evidence="4">B84634 / Timone 84634 / DSM 17679 / JCM 13223</strain>
    </source>
</reference>
<gene>
    <name evidence="3" type="ORF">HMPREF1534_01539</name>
</gene>
<dbReference type="Pfam" id="PF10825">
    <property type="entry name" value="DUF2752"/>
    <property type="match status" value="1"/>
</dbReference>
<keyword evidence="2" id="KW-0732">Signal</keyword>
<evidence type="ECO:0000256" key="1">
    <source>
        <dbReference type="SAM" id="Phobius"/>
    </source>
</evidence>
<dbReference type="eggNOG" id="ENOG5032YJJ">
    <property type="taxonomic scope" value="Bacteria"/>
</dbReference>
<dbReference type="AlphaFoldDB" id="U6RK36"/>
<evidence type="ECO:0008006" key="5">
    <source>
        <dbReference type="Google" id="ProtNLM"/>
    </source>
</evidence>
<feature type="chain" id="PRO_5004680147" description="DUF2752 domain-containing protein" evidence="2">
    <location>
        <begin position="22"/>
        <end position="127"/>
    </location>
</feature>
<feature type="transmembrane region" description="Helical" evidence="1">
    <location>
        <begin position="66"/>
        <end position="85"/>
    </location>
</feature>
<dbReference type="Proteomes" id="UP000017831">
    <property type="component" value="Unassembled WGS sequence"/>
</dbReference>
<feature type="transmembrane region" description="Helical" evidence="1">
    <location>
        <begin position="106"/>
        <end position="124"/>
    </location>
</feature>
<evidence type="ECO:0000313" key="3">
    <source>
        <dbReference type="EMBL" id="EOA55553.1"/>
    </source>
</evidence>
<proteinExistence type="predicted"/>
<dbReference type="PATRIC" id="fig|1121098.3.peg.1560"/>
<accession>U6RK36</accession>
<keyword evidence="1" id="KW-1133">Transmembrane helix</keyword>
<keyword evidence="4" id="KW-1185">Reference proteome</keyword>
<dbReference type="RefSeq" id="WP_005939243.1">
    <property type="nucleotide sequence ID" value="NZ_KB890375.1"/>
</dbReference>
<feature type="signal peptide" evidence="2">
    <location>
        <begin position="1"/>
        <end position="21"/>
    </location>
</feature>
<dbReference type="EMBL" id="AQHY01000019">
    <property type="protein sequence ID" value="EOA55553.1"/>
    <property type="molecule type" value="Genomic_DNA"/>
</dbReference>
<dbReference type="HOGENOM" id="CLU_098258_2_1_10"/>
<protein>
    <recommendedName>
        <fullName evidence="5">DUF2752 domain-containing protein</fullName>
    </recommendedName>
</protein>
<evidence type="ECO:0000313" key="4">
    <source>
        <dbReference type="Proteomes" id="UP000017831"/>
    </source>
</evidence>
<keyword evidence="1" id="KW-0472">Membrane</keyword>
<sequence>MLSVVACAAGYVWLAASSMHAEEGVWRGCLFKQFFHIPCPACGSTRALIALCQGHWKESLLLNPNGVLLAVLMLLVPGWILLDIIKGKDSFFRFYLWVGRIFIRKRIFIIFLFLVLINWCWNIYKGL</sequence>
<dbReference type="InterPro" id="IPR021215">
    <property type="entry name" value="DUF2752"/>
</dbReference>